<keyword evidence="2" id="KW-1185">Reference proteome</keyword>
<protein>
    <submittedName>
        <fullName evidence="1">Uncharacterized protein</fullName>
    </submittedName>
</protein>
<dbReference type="Proteomes" id="UP000887458">
    <property type="component" value="Unassembled WGS sequence"/>
</dbReference>
<organism evidence="1 2">
    <name type="scientific">Dermatophagoides pteronyssinus</name>
    <name type="common">European house dust mite</name>
    <dbReference type="NCBI Taxonomy" id="6956"/>
    <lineage>
        <taxon>Eukaryota</taxon>
        <taxon>Metazoa</taxon>
        <taxon>Ecdysozoa</taxon>
        <taxon>Arthropoda</taxon>
        <taxon>Chelicerata</taxon>
        <taxon>Arachnida</taxon>
        <taxon>Acari</taxon>
        <taxon>Acariformes</taxon>
        <taxon>Sarcoptiformes</taxon>
        <taxon>Astigmata</taxon>
        <taxon>Psoroptidia</taxon>
        <taxon>Analgoidea</taxon>
        <taxon>Pyroglyphidae</taxon>
        <taxon>Dermatophagoidinae</taxon>
        <taxon>Dermatophagoides</taxon>
    </lineage>
</organism>
<accession>A0ABQ8JCI5</accession>
<dbReference type="EMBL" id="NJHN03000051">
    <property type="protein sequence ID" value="KAH9420268.1"/>
    <property type="molecule type" value="Genomic_DNA"/>
</dbReference>
<name>A0ABQ8JCI5_DERPT</name>
<proteinExistence type="predicted"/>
<gene>
    <name evidence="1" type="ORF">DERP_011181</name>
</gene>
<sequence>MVMQGQIFLGNTGYTFLFNASHSDHWIALLKTPVAYLIL</sequence>
<evidence type="ECO:0000313" key="1">
    <source>
        <dbReference type="EMBL" id="KAH9420268.1"/>
    </source>
</evidence>
<reference evidence="1 2" key="1">
    <citation type="journal article" date="2018" name="J. Allergy Clin. Immunol.">
        <title>High-quality assembly of Dermatophagoides pteronyssinus genome and transcriptome reveals a wide range of novel allergens.</title>
        <authorList>
            <person name="Liu X.Y."/>
            <person name="Yang K.Y."/>
            <person name="Wang M.Q."/>
            <person name="Kwok J.S."/>
            <person name="Zeng X."/>
            <person name="Yang Z."/>
            <person name="Xiao X.J."/>
            <person name="Lau C.P."/>
            <person name="Li Y."/>
            <person name="Huang Z.M."/>
            <person name="Ba J.G."/>
            <person name="Yim A.K."/>
            <person name="Ouyang C.Y."/>
            <person name="Ngai S.M."/>
            <person name="Chan T.F."/>
            <person name="Leung E.L."/>
            <person name="Liu L."/>
            <person name="Liu Z.G."/>
            <person name="Tsui S.K."/>
        </authorList>
    </citation>
    <scope>NUCLEOTIDE SEQUENCE [LARGE SCALE GENOMIC DNA]</scope>
    <source>
        <strain evidence="1">Derp</strain>
    </source>
</reference>
<reference evidence="1 2" key="2">
    <citation type="journal article" date="2022" name="Mol. Biol. Evol.">
        <title>Comparative Genomics Reveals Insights into the Divergent Evolution of Astigmatic Mites and Household Pest Adaptations.</title>
        <authorList>
            <person name="Xiong Q."/>
            <person name="Wan A.T."/>
            <person name="Liu X."/>
            <person name="Fung C.S."/>
            <person name="Xiao X."/>
            <person name="Malainual N."/>
            <person name="Hou J."/>
            <person name="Wang L."/>
            <person name="Wang M."/>
            <person name="Yang K.Y."/>
            <person name="Cui Y."/>
            <person name="Leung E.L."/>
            <person name="Nong W."/>
            <person name="Shin S.K."/>
            <person name="Au S.W."/>
            <person name="Jeong K.Y."/>
            <person name="Chew F.T."/>
            <person name="Hui J.H."/>
            <person name="Leung T.F."/>
            <person name="Tungtrongchitr A."/>
            <person name="Zhong N."/>
            <person name="Liu Z."/>
            <person name="Tsui S.K."/>
        </authorList>
    </citation>
    <scope>NUCLEOTIDE SEQUENCE [LARGE SCALE GENOMIC DNA]</scope>
    <source>
        <strain evidence="1">Derp</strain>
    </source>
</reference>
<evidence type="ECO:0000313" key="2">
    <source>
        <dbReference type="Proteomes" id="UP000887458"/>
    </source>
</evidence>
<comment type="caution">
    <text evidence="1">The sequence shown here is derived from an EMBL/GenBank/DDBJ whole genome shotgun (WGS) entry which is preliminary data.</text>
</comment>